<evidence type="ECO:0000313" key="15">
    <source>
        <dbReference type="Proteomes" id="UP000192578"/>
    </source>
</evidence>
<dbReference type="PROSITE" id="PS00782">
    <property type="entry name" value="TFIIB"/>
    <property type="match status" value="1"/>
</dbReference>
<dbReference type="InterPro" id="IPR013137">
    <property type="entry name" value="Znf_TFIIB"/>
</dbReference>
<dbReference type="PANTHER" id="PTHR11618">
    <property type="entry name" value="TRANSCRIPTION INITIATION FACTOR IIB-RELATED"/>
    <property type="match status" value="1"/>
</dbReference>
<dbReference type="Gene3D" id="1.10.472.10">
    <property type="entry name" value="Cyclin-like"/>
    <property type="match status" value="2"/>
</dbReference>
<evidence type="ECO:0000256" key="3">
    <source>
        <dbReference type="ARBA" id="ARBA00022723"/>
    </source>
</evidence>
<dbReference type="InterPro" id="IPR000812">
    <property type="entry name" value="TFIIB"/>
</dbReference>
<evidence type="ECO:0000256" key="6">
    <source>
        <dbReference type="ARBA" id="ARBA00022833"/>
    </source>
</evidence>
<evidence type="ECO:0000256" key="4">
    <source>
        <dbReference type="ARBA" id="ARBA00022737"/>
    </source>
</evidence>
<dbReference type="AlphaFoldDB" id="A0A1W0WMN7"/>
<evidence type="ECO:0000256" key="9">
    <source>
        <dbReference type="ARBA" id="ARBA00023242"/>
    </source>
</evidence>
<dbReference type="GO" id="GO:0097550">
    <property type="term" value="C:transcription preinitiation complex"/>
    <property type="evidence" value="ECO:0007669"/>
    <property type="project" value="TreeGrafter"/>
</dbReference>
<keyword evidence="8" id="KW-0804">Transcription</keyword>
<dbReference type="GO" id="GO:0070897">
    <property type="term" value="P:transcription preinitiation complex assembly"/>
    <property type="evidence" value="ECO:0007669"/>
    <property type="project" value="InterPro"/>
</dbReference>
<evidence type="ECO:0000259" key="13">
    <source>
        <dbReference type="PROSITE" id="PS51134"/>
    </source>
</evidence>
<evidence type="ECO:0000256" key="12">
    <source>
        <dbReference type="SAM" id="MobiDB-lite"/>
    </source>
</evidence>
<feature type="domain" description="TFIIB-type" evidence="13">
    <location>
        <begin position="3"/>
        <end position="37"/>
    </location>
</feature>
<evidence type="ECO:0000256" key="8">
    <source>
        <dbReference type="ARBA" id="ARBA00023163"/>
    </source>
</evidence>
<keyword evidence="6" id="KW-0862">Zinc</keyword>
<dbReference type="Gene3D" id="2.20.25.10">
    <property type="match status" value="1"/>
</dbReference>
<organism evidence="14 15">
    <name type="scientific">Hypsibius exemplaris</name>
    <name type="common">Freshwater tardigrade</name>
    <dbReference type="NCBI Taxonomy" id="2072580"/>
    <lineage>
        <taxon>Eukaryota</taxon>
        <taxon>Metazoa</taxon>
        <taxon>Ecdysozoa</taxon>
        <taxon>Tardigrada</taxon>
        <taxon>Eutardigrada</taxon>
        <taxon>Parachela</taxon>
        <taxon>Hypsibioidea</taxon>
        <taxon>Hypsibiidae</taxon>
        <taxon>Hypsibius</taxon>
    </lineage>
</organism>
<dbReference type="InterPro" id="IPR023486">
    <property type="entry name" value="TFIIB_CS"/>
</dbReference>
<dbReference type="GO" id="GO:0000995">
    <property type="term" value="F:RNA polymerase III general transcription initiation factor activity"/>
    <property type="evidence" value="ECO:0007669"/>
    <property type="project" value="TreeGrafter"/>
</dbReference>
<dbReference type="GO" id="GO:0001006">
    <property type="term" value="F:RNA polymerase III type 3 promoter sequence-specific DNA binding"/>
    <property type="evidence" value="ECO:0007669"/>
    <property type="project" value="TreeGrafter"/>
</dbReference>
<protein>
    <recommendedName>
        <fullName evidence="10">General transcription factor TFIIB</fullName>
    </recommendedName>
</protein>
<evidence type="ECO:0000256" key="10">
    <source>
        <dbReference type="ARBA" id="ARBA00031706"/>
    </source>
</evidence>
<keyword evidence="9" id="KW-0539">Nucleus</keyword>
<sequence>MADPAVGGMCVLCGSFEIETDYSKGEAFCNTCGAVQEEELITNSVQYEAGNSGHNTLVGRNVNLGAEGYLGQTGNPMKGGIARSSKDTTLSKNEDRLRGLGTQSKCGPDICNHGFRVYKMAYEAGMTRKRPLETVLCACLYIASRRMKTGHMLADFVHLLNGDIYDLAKTVRFFITRLCISVPMLDPMMQVERFCHELVNDRVLVPKLVNLAHRIVERMKKDWIDAGRKPGAVAAAAVIIACRVNNYEVDLDRVARVAQVAGVTIRRRLLEFAQTESAKLLPSQFETEDLPRAPIHPCLAGKPGNARSDPKGRAMDDAGRKRTAKCLKALLKTTKALTQKGITEGEDLTDLQHGLVCLNTSIEMTESRWQLTLEKSLFIATDLKVSITDDEFEGGRNTVCRDFLQSLMTNEAEQAIRRGNLQGKHGELLSRRADKKRELQEEQAERPRKQARKKAAKTAAGRPSRIPKPAEVQKSNKIDYDRFNDYLKDFDGSSNVEHFDLCA</sequence>
<feature type="region of interest" description="Disordered" evidence="12">
    <location>
        <begin position="418"/>
        <end position="475"/>
    </location>
</feature>
<reference evidence="15" key="1">
    <citation type="submission" date="2017-01" db="EMBL/GenBank/DDBJ databases">
        <title>Comparative genomics of anhydrobiosis in the tardigrade Hypsibius dujardini.</title>
        <authorList>
            <person name="Yoshida Y."/>
            <person name="Koutsovoulos G."/>
            <person name="Laetsch D."/>
            <person name="Stevens L."/>
            <person name="Kumar S."/>
            <person name="Horikawa D."/>
            <person name="Ishino K."/>
            <person name="Komine S."/>
            <person name="Tomita M."/>
            <person name="Blaxter M."/>
            <person name="Arakawa K."/>
        </authorList>
    </citation>
    <scope>NUCLEOTIDE SEQUENCE [LARGE SCALE GENOMIC DNA]</scope>
    <source>
        <strain evidence="15">Z151</strain>
    </source>
</reference>
<keyword evidence="4" id="KW-0677">Repeat</keyword>
<evidence type="ECO:0000256" key="2">
    <source>
        <dbReference type="ARBA" id="ARBA00010857"/>
    </source>
</evidence>
<comment type="similarity">
    <text evidence="2">Belongs to the TFIIB family.</text>
</comment>
<name>A0A1W0WMN7_HYPEX</name>
<gene>
    <name evidence="14" type="ORF">BV898_09464</name>
</gene>
<dbReference type="PANTHER" id="PTHR11618:SF4">
    <property type="entry name" value="TRANSCRIPTION FACTOR IIIB 90 KDA SUBUNIT"/>
    <property type="match status" value="1"/>
</dbReference>
<dbReference type="OrthoDB" id="511529at2759"/>
<dbReference type="InterPro" id="IPR013150">
    <property type="entry name" value="TFIIB_cyclin"/>
</dbReference>
<dbReference type="SUPFAM" id="SSF57783">
    <property type="entry name" value="Zinc beta-ribbon"/>
    <property type="match status" value="1"/>
</dbReference>
<dbReference type="GO" id="GO:0005634">
    <property type="term" value="C:nucleus"/>
    <property type="evidence" value="ECO:0007669"/>
    <property type="project" value="UniProtKB-SubCell"/>
</dbReference>
<keyword evidence="5 11" id="KW-0863">Zinc-finger</keyword>
<keyword evidence="7" id="KW-0805">Transcription regulation</keyword>
<keyword evidence="15" id="KW-1185">Reference proteome</keyword>
<dbReference type="PROSITE" id="PS51134">
    <property type="entry name" value="ZF_TFIIB"/>
    <property type="match status" value="1"/>
</dbReference>
<evidence type="ECO:0000256" key="1">
    <source>
        <dbReference type="ARBA" id="ARBA00004123"/>
    </source>
</evidence>
<dbReference type="InterPro" id="IPR036915">
    <property type="entry name" value="Cyclin-like_sf"/>
</dbReference>
<proteinExistence type="inferred from homology"/>
<dbReference type="Proteomes" id="UP000192578">
    <property type="component" value="Unassembled WGS sequence"/>
</dbReference>
<evidence type="ECO:0000256" key="5">
    <source>
        <dbReference type="ARBA" id="ARBA00022771"/>
    </source>
</evidence>
<comment type="subcellular location">
    <subcellularLocation>
        <location evidence="1">Nucleus</location>
    </subcellularLocation>
</comment>
<dbReference type="GO" id="GO:0017025">
    <property type="term" value="F:TBP-class protein binding"/>
    <property type="evidence" value="ECO:0007669"/>
    <property type="project" value="InterPro"/>
</dbReference>
<evidence type="ECO:0000313" key="14">
    <source>
        <dbReference type="EMBL" id="OQV16474.1"/>
    </source>
</evidence>
<dbReference type="GO" id="GO:0008270">
    <property type="term" value="F:zinc ion binding"/>
    <property type="evidence" value="ECO:0007669"/>
    <property type="project" value="UniProtKB-KW"/>
</dbReference>
<feature type="compositionally biased region" description="Basic and acidic residues" evidence="12">
    <location>
        <begin position="424"/>
        <end position="448"/>
    </location>
</feature>
<dbReference type="SMART" id="SM00385">
    <property type="entry name" value="CYCLIN"/>
    <property type="match status" value="2"/>
</dbReference>
<accession>A0A1W0WMN7</accession>
<evidence type="ECO:0000256" key="7">
    <source>
        <dbReference type="ARBA" id="ARBA00023015"/>
    </source>
</evidence>
<dbReference type="PRINTS" id="PR00685">
    <property type="entry name" value="TIFACTORIIB"/>
</dbReference>
<dbReference type="SUPFAM" id="SSF47954">
    <property type="entry name" value="Cyclin-like"/>
    <property type="match status" value="2"/>
</dbReference>
<dbReference type="EMBL" id="MTYJ01000074">
    <property type="protein sequence ID" value="OQV16474.1"/>
    <property type="molecule type" value="Genomic_DNA"/>
</dbReference>
<dbReference type="InterPro" id="IPR013763">
    <property type="entry name" value="Cyclin-like_dom"/>
</dbReference>
<comment type="caution">
    <text evidence="14">The sequence shown here is derived from an EMBL/GenBank/DDBJ whole genome shotgun (WGS) entry which is preliminary data.</text>
</comment>
<evidence type="ECO:0000256" key="11">
    <source>
        <dbReference type="PROSITE-ProRule" id="PRU00469"/>
    </source>
</evidence>
<dbReference type="Pfam" id="PF00382">
    <property type="entry name" value="TFIIB"/>
    <property type="match status" value="2"/>
</dbReference>
<keyword evidence="3" id="KW-0479">Metal-binding</keyword>
<dbReference type="GO" id="GO:0000126">
    <property type="term" value="C:transcription factor TFIIIB complex"/>
    <property type="evidence" value="ECO:0007669"/>
    <property type="project" value="TreeGrafter"/>
</dbReference>